<organism evidence="2 3">
    <name type="scientific">Viridothelium virens</name>
    <name type="common">Speckled blister lichen</name>
    <name type="synonym">Trypethelium virens</name>
    <dbReference type="NCBI Taxonomy" id="1048519"/>
    <lineage>
        <taxon>Eukaryota</taxon>
        <taxon>Fungi</taxon>
        <taxon>Dikarya</taxon>
        <taxon>Ascomycota</taxon>
        <taxon>Pezizomycotina</taxon>
        <taxon>Dothideomycetes</taxon>
        <taxon>Dothideomycetes incertae sedis</taxon>
        <taxon>Trypetheliales</taxon>
        <taxon>Trypetheliaceae</taxon>
        <taxon>Viridothelium</taxon>
    </lineage>
</organism>
<evidence type="ECO:0000256" key="1">
    <source>
        <dbReference type="SAM" id="SignalP"/>
    </source>
</evidence>
<gene>
    <name evidence="2" type="ORF">EV356DRAFT_543010</name>
</gene>
<dbReference type="Proteomes" id="UP000800092">
    <property type="component" value="Unassembled WGS sequence"/>
</dbReference>
<dbReference type="AlphaFoldDB" id="A0A6A6HDD8"/>
<proteinExistence type="predicted"/>
<name>A0A6A6HDD8_VIRVR</name>
<protein>
    <submittedName>
        <fullName evidence="2">Uncharacterized protein</fullName>
    </submittedName>
</protein>
<reference evidence="2" key="1">
    <citation type="journal article" date="2020" name="Stud. Mycol.">
        <title>101 Dothideomycetes genomes: a test case for predicting lifestyles and emergence of pathogens.</title>
        <authorList>
            <person name="Haridas S."/>
            <person name="Albert R."/>
            <person name="Binder M."/>
            <person name="Bloem J."/>
            <person name="Labutti K."/>
            <person name="Salamov A."/>
            <person name="Andreopoulos B."/>
            <person name="Baker S."/>
            <person name="Barry K."/>
            <person name="Bills G."/>
            <person name="Bluhm B."/>
            <person name="Cannon C."/>
            <person name="Castanera R."/>
            <person name="Culley D."/>
            <person name="Daum C."/>
            <person name="Ezra D."/>
            <person name="Gonzalez J."/>
            <person name="Henrissat B."/>
            <person name="Kuo A."/>
            <person name="Liang C."/>
            <person name="Lipzen A."/>
            <person name="Lutzoni F."/>
            <person name="Magnuson J."/>
            <person name="Mondo S."/>
            <person name="Nolan M."/>
            <person name="Ohm R."/>
            <person name="Pangilinan J."/>
            <person name="Park H.-J."/>
            <person name="Ramirez L."/>
            <person name="Alfaro M."/>
            <person name="Sun H."/>
            <person name="Tritt A."/>
            <person name="Yoshinaga Y."/>
            <person name="Zwiers L.-H."/>
            <person name="Turgeon B."/>
            <person name="Goodwin S."/>
            <person name="Spatafora J."/>
            <person name="Crous P."/>
            <person name="Grigoriev I."/>
        </authorList>
    </citation>
    <scope>NUCLEOTIDE SEQUENCE</scope>
    <source>
        <strain evidence="2">Tuck. ex Michener</strain>
    </source>
</reference>
<feature type="signal peptide" evidence="1">
    <location>
        <begin position="1"/>
        <end position="18"/>
    </location>
</feature>
<feature type="chain" id="PRO_5025501250" evidence="1">
    <location>
        <begin position="19"/>
        <end position="123"/>
    </location>
</feature>
<dbReference type="EMBL" id="ML991788">
    <property type="protein sequence ID" value="KAF2236012.1"/>
    <property type="molecule type" value="Genomic_DNA"/>
</dbReference>
<dbReference type="OrthoDB" id="6162398at2759"/>
<evidence type="ECO:0000313" key="2">
    <source>
        <dbReference type="EMBL" id="KAF2236012.1"/>
    </source>
</evidence>
<keyword evidence="1" id="KW-0732">Signal</keyword>
<accession>A0A6A6HDD8</accession>
<keyword evidence="3" id="KW-1185">Reference proteome</keyword>
<sequence length="123" mass="13969">MQLKALIILLSFLGAALSAPVNIDARSIDGELSVEYEPVEKSKRAGENDIQNYDKRNMDQDAVWKRTSVEDAVWKRGSDQDAVWKRGSDEDAVWKRGLDEDAVWKRGSDEDAIWKRDSDEDAI</sequence>
<evidence type="ECO:0000313" key="3">
    <source>
        <dbReference type="Proteomes" id="UP000800092"/>
    </source>
</evidence>